<dbReference type="SUPFAM" id="SSF52172">
    <property type="entry name" value="CheY-like"/>
    <property type="match status" value="1"/>
</dbReference>
<dbReference type="SUPFAM" id="SSF55073">
    <property type="entry name" value="Nucleotide cyclase"/>
    <property type="match status" value="1"/>
</dbReference>
<name>A0ABT1S2X1_9FIRM</name>
<evidence type="ECO:0000259" key="5">
    <source>
        <dbReference type="PROSITE" id="PS50883"/>
    </source>
</evidence>
<dbReference type="Pfam" id="PF00072">
    <property type="entry name" value="Response_reg"/>
    <property type="match status" value="1"/>
</dbReference>
<dbReference type="Gene3D" id="3.30.70.270">
    <property type="match status" value="1"/>
</dbReference>
<dbReference type="RefSeq" id="WP_066865961.1">
    <property type="nucleotide sequence ID" value="NZ_CABKVV010000014.1"/>
</dbReference>
<dbReference type="InterPro" id="IPR001633">
    <property type="entry name" value="EAL_dom"/>
</dbReference>
<reference evidence="7 8" key="1">
    <citation type="submission" date="2022-06" db="EMBL/GenBank/DDBJ databases">
        <title>Isolation of gut microbiota from human fecal samples.</title>
        <authorList>
            <person name="Pamer E.G."/>
            <person name="Barat B."/>
            <person name="Waligurski E."/>
            <person name="Medina S."/>
            <person name="Paddock L."/>
            <person name="Mostad J."/>
        </authorList>
    </citation>
    <scope>NUCLEOTIDE SEQUENCE [LARGE SCALE GENOMIC DNA]</scope>
    <source>
        <strain evidence="7 8">DFI.9.73</strain>
    </source>
</reference>
<accession>A0ABT1S2X1</accession>
<dbReference type="InterPro" id="IPR043128">
    <property type="entry name" value="Rev_trsase/Diguanyl_cyclase"/>
</dbReference>
<dbReference type="InterPro" id="IPR050706">
    <property type="entry name" value="Cyclic-di-GMP_PDE-like"/>
</dbReference>
<dbReference type="Pfam" id="PF00990">
    <property type="entry name" value="GGDEF"/>
    <property type="match status" value="1"/>
</dbReference>
<evidence type="ECO:0000256" key="2">
    <source>
        <dbReference type="ARBA" id="ARBA00024867"/>
    </source>
</evidence>
<dbReference type="Pfam" id="PF00563">
    <property type="entry name" value="EAL"/>
    <property type="match status" value="1"/>
</dbReference>
<evidence type="ECO:0000313" key="8">
    <source>
        <dbReference type="Proteomes" id="UP001524473"/>
    </source>
</evidence>
<evidence type="ECO:0000259" key="6">
    <source>
        <dbReference type="PROSITE" id="PS50887"/>
    </source>
</evidence>
<organism evidence="7 8">
    <name type="scientific">Neglectibacter timonensis</name>
    <dbReference type="NCBI Taxonomy" id="1776382"/>
    <lineage>
        <taxon>Bacteria</taxon>
        <taxon>Bacillati</taxon>
        <taxon>Bacillota</taxon>
        <taxon>Clostridia</taxon>
        <taxon>Eubacteriales</taxon>
        <taxon>Oscillospiraceae</taxon>
        <taxon>Neglectibacter</taxon>
    </lineage>
</organism>
<proteinExistence type="predicted"/>
<dbReference type="InterPro" id="IPR001789">
    <property type="entry name" value="Sig_transdc_resp-reg_receiver"/>
</dbReference>
<feature type="domain" description="EAL" evidence="5">
    <location>
        <begin position="299"/>
        <end position="553"/>
    </location>
</feature>
<dbReference type="Gene3D" id="3.40.50.2300">
    <property type="match status" value="1"/>
</dbReference>
<dbReference type="PROSITE" id="PS50887">
    <property type="entry name" value="GGDEF"/>
    <property type="match status" value="1"/>
</dbReference>
<feature type="domain" description="Response regulatory" evidence="4">
    <location>
        <begin position="6"/>
        <end position="123"/>
    </location>
</feature>
<dbReference type="InterPro" id="IPR029787">
    <property type="entry name" value="Nucleotide_cyclase"/>
</dbReference>
<dbReference type="InterPro" id="IPR035919">
    <property type="entry name" value="EAL_sf"/>
</dbReference>
<keyword evidence="8" id="KW-1185">Reference proteome</keyword>
<keyword evidence="3" id="KW-0597">Phosphoprotein</keyword>
<comment type="function">
    <text evidence="2">May play the central regulatory role in sporulation. It may be an element of the effector pathway responsible for the activation of sporulation genes in response to nutritional stress. Spo0A may act in concert with spo0H (a sigma factor) to control the expression of some genes that are critical to the sporulation process.</text>
</comment>
<evidence type="ECO:0000259" key="4">
    <source>
        <dbReference type="PROSITE" id="PS50110"/>
    </source>
</evidence>
<dbReference type="PROSITE" id="PS50883">
    <property type="entry name" value="EAL"/>
    <property type="match status" value="1"/>
</dbReference>
<dbReference type="EMBL" id="JANFZH010000039">
    <property type="protein sequence ID" value="MCQ4841153.1"/>
    <property type="molecule type" value="Genomic_DNA"/>
</dbReference>
<comment type="caution">
    <text evidence="7">The sequence shown here is derived from an EMBL/GenBank/DDBJ whole genome shotgun (WGS) entry which is preliminary data.</text>
</comment>
<dbReference type="PROSITE" id="PS50110">
    <property type="entry name" value="RESPONSE_REGULATORY"/>
    <property type="match status" value="1"/>
</dbReference>
<evidence type="ECO:0000313" key="7">
    <source>
        <dbReference type="EMBL" id="MCQ4841153.1"/>
    </source>
</evidence>
<dbReference type="SMART" id="SM00448">
    <property type="entry name" value="REC"/>
    <property type="match status" value="1"/>
</dbReference>
<evidence type="ECO:0000256" key="3">
    <source>
        <dbReference type="PROSITE-ProRule" id="PRU00169"/>
    </source>
</evidence>
<protein>
    <recommendedName>
        <fullName evidence="1">Stage 0 sporulation protein A homolog</fullName>
    </recommendedName>
</protein>
<dbReference type="SMART" id="SM00052">
    <property type="entry name" value="EAL"/>
    <property type="match status" value="1"/>
</dbReference>
<dbReference type="SUPFAM" id="SSF141868">
    <property type="entry name" value="EAL domain-like"/>
    <property type="match status" value="1"/>
</dbReference>
<dbReference type="PANTHER" id="PTHR33121">
    <property type="entry name" value="CYCLIC DI-GMP PHOSPHODIESTERASE PDEF"/>
    <property type="match status" value="1"/>
</dbReference>
<dbReference type="Gene3D" id="3.20.20.450">
    <property type="entry name" value="EAL domain"/>
    <property type="match status" value="1"/>
</dbReference>
<feature type="domain" description="GGDEF" evidence="6">
    <location>
        <begin position="163"/>
        <end position="290"/>
    </location>
</feature>
<dbReference type="InterPro" id="IPR011006">
    <property type="entry name" value="CheY-like_superfamily"/>
</dbReference>
<sequence>MMAKKKILVVEDNMLNREMLKNILFPEYEILEAENGQEALSILQAQEGDISLILLDIVMPIMNGYAFLSRIKADDACSLIPVVVTTQSSSEEDEVEALAHGATDFVSKPYRPEIIRHRIAGLIHLRETAAIVNQLRYDQLTGAYSKEYFYQQVKDTFVEAPEKEYDIVCSNVENFKLVNDVFGTQAGDCLLKGIVKICKEFAGGKGICGRIGADQFACMIEHGFNYTNDLFANIICRINDLSCAKNVGLKWGIYAVEDTAVPIEQMCDRALLAAHSIKGRYDQHFAVYDDAMREELLWEQTITNEMTTALSSEQFEVYLQPKYRLQDGVLAGAEALVRWNHPKQGFLSPTTFIPLFEKNGFITKLDQFVWDKTCAVLRQWDNKGYPPLSVSVNVSRADIYNADLTNILLKTVQKYGLGVSRLPLEITESAYTENPSQIIEAVESLKKLGFLIEMDDFGSGYSSLNMLNQLSLDILKLDMQFIRSETTKPKSQGILRHIMAIAGTMGLRVVAEGVETKEQLERLCEIGCDYGQGYYFAKPMPCEAFETLMRGPIDLI</sequence>
<dbReference type="Proteomes" id="UP001524473">
    <property type="component" value="Unassembled WGS sequence"/>
</dbReference>
<dbReference type="NCBIfam" id="TIGR00254">
    <property type="entry name" value="GGDEF"/>
    <property type="match status" value="1"/>
</dbReference>
<dbReference type="CDD" id="cd01948">
    <property type="entry name" value="EAL"/>
    <property type="match status" value="1"/>
</dbReference>
<feature type="modified residue" description="4-aspartylphosphate" evidence="3">
    <location>
        <position position="56"/>
    </location>
</feature>
<gene>
    <name evidence="7" type="ORF">NE695_14655</name>
</gene>
<dbReference type="SMART" id="SM00267">
    <property type="entry name" value="GGDEF"/>
    <property type="match status" value="1"/>
</dbReference>
<evidence type="ECO:0000256" key="1">
    <source>
        <dbReference type="ARBA" id="ARBA00018672"/>
    </source>
</evidence>
<dbReference type="GeneID" id="90533133"/>
<dbReference type="InterPro" id="IPR000160">
    <property type="entry name" value="GGDEF_dom"/>
</dbReference>
<dbReference type="PANTHER" id="PTHR33121:SF70">
    <property type="entry name" value="SIGNALING PROTEIN YKOW"/>
    <property type="match status" value="1"/>
</dbReference>